<proteinExistence type="inferred from homology"/>
<comment type="similarity">
    <text evidence="1">Belongs to the SIP oxidoreductase family.</text>
</comment>
<gene>
    <name evidence="4" type="ORF">SAMN05444272_0057</name>
</gene>
<dbReference type="Pfam" id="PF04954">
    <property type="entry name" value="SIP"/>
    <property type="match status" value="1"/>
</dbReference>
<dbReference type="InterPro" id="IPR039261">
    <property type="entry name" value="FNR_nucleotide-bd"/>
</dbReference>
<dbReference type="EMBL" id="FRBW01000001">
    <property type="protein sequence ID" value="SHL22557.1"/>
    <property type="molecule type" value="Genomic_DNA"/>
</dbReference>
<sequence>MSSPEIHTTEGHIPKGAKAAFSALRQLTSERNIPLEDSAGRLSTTIWETRLTLDARGEDALISLAGQDQRLLQVLQDTVSTMQEELGLRVNWSNVAEGALAPGLSLMTVSSVIERSPGYLRVRVSHPEASRFNEGGLHFRLLIPPHDREPKWPTISASGRTLWPEGDDKIHKPVYTVIETGDGWLDFDVFNHEGSPTCDYFRGNPIGETVGIMGPGGGMCPEGSPLLLFGDETSWPAILRMLALAKGEVRAFVTVCAQDLGPYADDPRVNRVESLLDALSDCSLPEGGFVWVAGHKDTAQAARAQLLKQGLPKTAFVAAAYWT</sequence>
<dbReference type="RefSeq" id="WP_073007282.1">
    <property type="nucleotide sequence ID" value="NZ_FRBW01000001.1"/>
</dbReference>
<protein>
    <submittedName>
        <fullName evidence="4">NADPH-dependent ferric siderophore reductase, contains FAD-binding and SIP domains</fullName>
    </submittedName>
</protein>
<feature type="domain" description="SIP-like Rossmann fold" evidence="2">
    <location>
        <begin position="226"/>
        <end position="323"/>
    </location>
</feature>
<dbReference type="InterPro" id="IPR039374">
    <property type="entry name" value="SIP_fam"/>
</dbReference>
<feature type="domain" description="Siderophore-interacting FAD-binding" evidence="3">
    <location>
        <begin position="109"/>
        <end position="218"/>
    </location>
</feature>
<reference evidence="4 5" key="1">
    <citation type="submission" date="2016-11" db="EMBL/GenBank/DDBJ databases">
        <authorList>
            <person name="Jaros S."/>
            <person name="Januszkiewicz K."/>
            <person name="Wedrychowicz H."/>
        </authorList>
    </citation>
    <scope>NUCLEOTIDE SEQUENCE [LARGE SCALE GENOMIC DNA]</scope>
    <source>
        <strain evidence="4 5">DSM 22153</strain>
    </source>
</reference>
<dbReference type="Pfam" id="PF08021">
    <property type="entry name" value="FAD_binding_9"/>
    <property type="match status" value="1"/>
</dbReference>
<dbReference type="AlphaFoldDB" id="A0A1M6YWI6"/>
<evidence type="ECO:0000313" key="4">
    <source>
        <dbReference type="EMBL" id="SHL22557.1"/>
    </source>
</evidence>
<evidence type="ECO:0000313" key="5">
    <source>
        <dbReference type="Proteomes" id="UP000186002"/>
    </source>
</evidence>
<evidence type="ECO:0000259" key="2">
    <source>
        <dbReference type="Pfam" id="PF04954"/>
    </source>
</evidence>
<name>A0A1M6YWI6_9HYPH</name>
<keyword evidence="5" id="KW-1185">Reference proteome</keyword>
<dbReference type="Gene3D" id="3.40.50.80">
    <property type="entry name" value="Nucleotide-binding domain of ferredoxin-NADP reductase (FNR) module"/>
    <property type="match status" value="1"/>
</dbReference>
<dbReference type="PANTHER" id="PTHR30157">
    <property type="entry name" value="FERRIC REDUCTASE, NADPH-DEPENDENT"/>
    <property type="match status" value="1"/>
</dbReference>
<evidence type="ECO:0000259" key="3">
    <source>
        <dbReference type="Pfam" id="PF08021"/>
    </source>
</evidence>
<dbReference type="PANTHER" id="PTHR30157:SF0">
    <property type="entry name" value="NADPH-DEPENDENT FERRIC-CHELATE REDUCTASE"/>
    <property type="match status" value="1"/>
</dbReference>
<evidence type="ECO:0000256" key="1">
    <source>
        <dbReference type="ARBA" id="ARBA00035644"/>
    </source>
</evidence>
<dbReference type="STRING" id="735517.SAMN05444272_0057"/>
<dbReference type="CDD" id="cd06193">
    <property type="entry name" value="siderophore_interacting"/>
    <property type="match status" value="1"/>
</dbReference>
<accession>A0A1M6YWI6</accession>
<organism evidence="4 5">
    <name type="scientific">Roseibium suaedae</name>
    <dbReference type="NCBI Taxonomy" id="735517"/>
    <lineage>
        <taxon>Bacteria</taxon>
        <taxon>Pseudomonadati</taxon>
        <taxon>Pseudomonadota</taxon>
        <taxon>Alphaproteobacteria</taxon>
        <taxon>Hyphomicrobiales</taxon>
        <taxon>Stappiaceae</taxon>
        <taxon>Roseibium</taxon>
    </lineage>
</organism>
<dbReference type="Gene3D" id="2.40.30.10">
    <property type="entry name" value="Translation factors"/>
    <property type="match status" value="1"/>
</dbReference>
<dbReference type="Proteomes" id="UP000186002">
    <property type="component" value="Unassembled WGS sequence"/>
</dbReference>
<dbReference type="InterPro" id="IPR013113">
    <property type="entry name" value="SIP_FAD-bd"/>
</dbReference>
<dbReference type="InterPro" id="IPR007037">
    <property type="entry name" value="SIP_rossman_dom"/>
</dbReference>